<protein>
    <recommendedName>
        <fullName evidence="1">CobQ/CobB/MinD/ParA nucleotide binding domain-containing protein</fullName>
    </recommendedName>
</protein>
<name>A0ABR5HGK8_9HYPH</name>
<dbReference type="CDD" id="cd02042">
    <property type="entry name" value="ParAB_family"/>
    <property type="match status" value="1"/>
</dbReference>
<dbReference type="InterPro" id="IPR002586">
    <property type="entry name" value="CobQ/CobB/MinD/ParA_Nub-bd_dom"/>
</dbReference>
<organism evidence="2 3">
    <name type="scientific">Methylobacterium indicum</name>
    <dbReference type="NCBI Taxonomy" id="1775910"/>
    <lineage>
        <taxon>Bacteria</taxon>
        <taxon>Pseudomonadati</taxon>
        <taxon>Pseudomonadota</taxon>
        <taxon>Alphaproteobacteria</taxon>
        <taxon>Hyphomicrobiales</taxon>
        <taxon>Methylobacteriaceae</taxon>
        <taxon>Methylobacterium</taxon>
    </lineage>
</organism>
<dbReference type="InterPro" id="IPR027417">
    <property type="entry name" value="P-loop_NTPase"/>
</dbReference>
<dbReference type="PANTHER" id="PTHR13696">
    <property type="entry name" value="P-LOOP CONTAINING NUCLEOSIDE TRIPHOSPHATE HYDROLASE"/>
    <property type="match status" value="1"/>
</dbReference>
<comment type="caution">
    <text evidence="2">The sequence shown here is derived from an EMBL/GenBank/DDBJ whole genome shotgun (WGS) entry which is preliminary data.</text>
</comment>
<dbReference type="Proteomes" id="UP000036471">
    <property type="component" value="Unassembled WGS sequence"/>
</dbReference>
<accession>A0ABR5HGK8</accession>
<evidence type="ECO:0000259" key="1">
    <source>
        <dbReference type="Pfam" id="PF01656"/>
    </source>
</evidence>
<dbReference type="EMBL" id="JTHG01000041">
    <property type="protein sequence ID" value="KMO25781.1"/>
    <property type="molecule type" value="Genomic_DNA"/>
</dbReference>
<proteinExistence type="predicted"/>
<evidence type="ECO:0000313" key="3">
    <source>
        <dbReference type="Proteomes" id="UP000036471"/>
    </source>
</evidence>
<feature type="domain" description="CobQ/CobB/MinD/ParA nucleotide binding" evidence="1">
    <location>
        <begin position="5"/>
        <end position="158"/>
    </location>
</feature>
<dbReference type="RefSeq" id="WP_048430571.1">
    <property type="nucleotide sequence ID" value="NZ_JTHF01000266.1"/>
</dbReference>
<dbReference type="PANTHER" id="PTHR13696:SF96">
    <property type="entry name" value="COBQ_COBB_MIND_PARA NUCLEOTIDE BINDING DOMAIN-CONTAINING PROTEIN"/>
    <property type="match status" value="1"/>
</dbReference>
<evidence type="ECO:0000313" key="2">
    <source>
        <dbReference type="EMBL" id="KMO25781.1"/>
    </source>
</evidence>
<dbReference type="Pfam" id="PF01656">
    <property type="entry name" value="CbiA"/>
    <property type="match status" value="1"/>
</dbReference>
<sequence>MLRIITFATQKGGAGKTTLATSFAVAAAEAGETVVLFDLDFQRSAMVWREQRVLPKSASNPSPVTHPNNPIVEAYPADKVAQMAQMLRGLEKKGVTLVVLDTPGADNATVNAALAASDFAVILLAPTRIDLGAVRPTVQAVMRTEAKFGFLLNNCPPQPNNPRAEKMATGLSALGPVAPVRIVRRADYQDAYADGKGVTEWAPGSPAAQEIRQLLEWVNEQTKGSIL</sequence>
<gene>
    <name evidence="2" type="ORF">QR79_05960</name>
</gene>
<dbReference type="InterPro" id="IPR050678">
    <property type="entry name" value="DNA_Partitioning_ATPase"/>
</dbReference>
<keyword evidence="3" id="KW-1185">Reference proteome</keyword>
<dbReference type="PIRSF" id="PIRSF009320">
    <property type="entry name" value="Nuc_binding_HP_1000"/>
    <property type="match status" value="1"/>
</dbReference>
<dbReference type="SUPFAM" id="SSF52540">
    <property type="entry name" value="P-loop containing nucleoside triphosphate hydrolases"/>
    <property type="match status" value="1"/>
</dbReference>
<reference evidence="2 3" key="1">
    <citation type="submission" date="2014-11" db="EMBL/GenBank/DDBJ databases">
        <title>Comparative genomics of Methylobacterium species.</title>
        <authorList>
            <person name="Chaudhry V."/>
            <person name="Patil P.B."/>
        </authorList>
    </citation>
    <scope>NUCLEOTIDE SEQUENCE [LARGE SCALE GENOMIC DNA]</scope>
    <source>
        <strain evidence="2 3">SE3.6</strain>
    </source>
</reference>
<dbReference type="Gene3D" id="3.40.50.300">
    <property type="entry name" value="P-loop containing nucleotide triphosphate hydrolases"/>
    <property type="match status" value="1"/>
</dbReference>